<dbReference type="Proteomes" id="UP000245627">
    <property type="component" value="Unassembled WGS sequence"/>
</dbReference>
<evidence type="ECO:0000313" key="3">
    <source>
        <dbReference type="Proteomes" id="UP000245627"/>
    </source>
</evidence>
<evidence type="ECO:0008006" key="4">
    <source>
        <dbReference type="Google" id="ProtNLM"/>
    </source>
</evidence>
<feature type="signal peptide" evidence="1">
    <location>
        <begin position="1"/>
        <end position="20"/>
    </location>
</feature>
<reference evidence="2 3" key="1">
    <citation type="submission" date="2018-04" db="EMBL/GenBank/DDBJ databases">
        <title>Sphingobacterium cortibacter sp. nov.</title>
        <authorList>
            <person name="Li Y."/>
        </authorList>
    </citation>
    <scope>NUCLEOTIDE SEQUENCE [LARGE SCALE GENOMIC DNA]</scope>
    <source>
        <strain evidence="2 3">2c-3</strain>
    </source>
</reference>
<organism evidence="2 3">
    <name type="scientific">Sphingobacterium corticibacter</name>
    <dbReference type="NCBI Taxonomy" id="2171749"/>
    <lineage>
        <taxon>Bacteria</taxon>
        <taxon>Pseudomonadati</taxon>
        <taxon>Bacteroidota</taxon>
        <taxon>Sphingobacteriia</taxon>
        <taxon>Sphingobacteriales</taxon>
        <taxon>Sphingobacteriaceae</taxon>
        <taxon>Sphingobacterium</taxon>
    </lineage>
</organism>
<dbReference type="InterPro" id="IPR046230">
    <property type="entry name" value="DUF6263"/>
</dbReference>
<gene>
    <name evidence="2" type="ORF">DC487_06815</name>
</gene>
<dbReference type="OrthoDB" id="701576at2"/>
<keyword evidence="3" id="KW-1185">Reference proteome</keyword>
<dbReference type="RefSeq" id="WP_116775222.1">
    <property type="nucleotide sequence ID" value="NZ_QDKG01000002.1"/>
</dbReference>
<dbReference type="AlphaFoldDB" id="A0A2T8HJU7"/>
<evidence type="ECO:0000313" key="2">
    <source>
        <dbReference type="EMBL" id="PVH25650.1"/>
    </source>
</evidence>
<sequence length="251" mass="27587">MKKLKLSVCLFLAVALGVQAQEKVSFRYNPPIGEKLVYNTAMNMDIEGEQSMIMDINMVMTQTAKDKGADQVFNIVSQIESIKMDMNMQMMMMSYDSENPDDSNPVSQQMGEQFAPLLKKDINVKINDRAEVIEVADAEAFAGIGDIKSMFSAASFPEQPIAEGESWSMSVPNEQLGVELNYKLTYAGKEGDLIRVNLESEPADEAGAMSITASGFNLYDPTTFVVVKSEVTSKVDAQGASITNKTVMEKQ</sequence>
<dbReference type="Pfam" id="PF19777">
    <property type="entry name" value="DUF6263"/>
    <property type="match status" value="1"/>
</dbReference>
<accession>A0A2T8HJU7</accession>
<protein>
    <recommendedName>
        <fullName evidence="4">DUF4412 domain-containing protein</fullName>
    </recommendedName>
</protein>
<feature type="chain" id="PRO_5015543774" description="DUF4412 domain-containing protein" evidence="1">
    <location>
        <begin position="21"/>
        <end position="251"/>
    </location>
</feature>
<evidence type="ECO:0000256" key="1">
    <source>
        <dbReference type="SAM" id="SignalP"/>
    </source>
</evidence>
<dbReference type="EMBL" id="QDKG01000002">
    <property type="protein sequence ID" value="PVH25650.1"/>
    <property type="molecule type" value="Genomic_DNA"/>
</dbReference>
<proteinExistence type="predicted"/>
<name>A0A2T8HJU7_9SPHI</name>
<comment type="caution">
    <text evidence="2">The sequence shown here is derived from an EMBL/GenBank/DDBJ whole genome shotgun (WGS) entry which is preliminary data.</text>
</comment>
<keyword evidence="1" id="KW-0732">Signal</keyword>